<dbReference type="Proteomes" id="UP000807371">
    <property type="component" value="Unassembled WGS sequence"/>
</dbReference>
<proteinExistence type="predicted"/>
<keyword evidence="2" id="KW-1185">Reference proteome</keyword>
<accession>A0ABS0NLS1</accession>
<protein>
    <recommendedName>
        <fullName evidence="3">ABM domain-containing protein</fullName>
    </recommendedName>
</protein>
<comment type="caution">
    <text evidence="1">The sequence shown here is derived from an EMBL/GenBank/DDBJ whole genome shotgun (WGS) entry which is preliminary data.</text>
</comment>
<organism evidence="1 2">
    <name type="scientific">Streptomyces pactum</name>
    <dbReference type="NCBI Taxonomy" id="68249"/>
    <lineage>
        <taxon>Bacteria</taxon>
        <taxon>Bacillati</taxon>
        <taxon>Actinomycetota</taxon>
        <taxon>Actinomycetes</taxon>
        <taxon>Kitasatosporales</taxon>
        <taxon>Streptomycetaceae</taxon>
        <taxon>Streptomyces</taxon>
    </lineage>
</organism>
<gene>
    <name evidence="1" type="ORF">IHE55_15670</name>
</gene>
<reference evidence="1 2" key="1">
    <citation type="submission" date="2020-09" db="EMBL/GenBank/DDBJ databases">
        <title>Biosynthesis of the nuclear factor of activated T cells inhibitor NFAT-133 and its congeners in Streptomyces pactum.</title>
        <authorList>
            <person name="Zhou W."/>
            <person name="Posri P."/>
            <person name="Abugrain M.E."/>
            <person name="Weisberg A.J."/>
            <person name="Chang J.H."/>
            <person name="Mahmud T."/>
        </authorList>
    </citation>
    <scope>NUCLEOTIDE SEQUENCE [LARGE SCALE GENOMIC DNA]</scope>
    <source>
        <strain evidence="1 2">ATCC 27456</strain>
    </source>
</reference>
<evidence type="ECO:0008006" key="3">
    <source>
        <dbReference type="Google" id="ProtNLM"/>
    </source>
</evidence>
<dbReference type="EMBL" id="JACYXC010000001">
    <property type="protein sequence ID" value="MBH5336145.1"/>
    <property type="molecule type" value="Genomic_DNA"/>
</dbReference>
<dbReference type="RefSeq" id="WP_197989595.1">
    <property type="nucleotide sequence ID" value="NZ_JACYXC010000001.1"/>
</dbReference>
<evidence type="ECO:0000313" key="2">
    <source>
        <dbReference type="Proteomes" id="UP000807371"/>
    </source>
</evidence>
<name>A0ABS0NLS1_9ACTN</name>
<evidence type="ECO:0000313" key="1">
    <source>
        <dbReference type="EMBL" id="MBH5336145.1"/>
    </source>
</evidence>
<sequence>MKFVQVIEYETAREAEMAQLMDEWMMATEGRRTVTREYHTRDREKPSHFVDIVEFPSYEQAMMNNALPETVRVAERFRALCEGEPRFVNLEVLDEEP</sequence>